<comment type="similarity">
    <text evidence="1">Belongs to the CISD protein family. CISD2 subfamily.</text>
</comment>
<keyword evidence="7" id="KW-0472">Membrane</keyword>
<organism evidence="9 10">
    <name type="scientific">Mesorhabditis belari</name>
    <dbReference type="NCBI Taxonomy" id="2138241"/>
    <lineage>
        <taxon>Eukaryota</taxon>
        <taxon>Metazoa</taxon>
        <taxon>Ecdysozoa</taxon>
        <taxon>Nematoda</taxon>
        <taxon>Chromadorea</taxon>
        <taxon>Rhabditida</taxon>
        <taxon>Rhabditina</taxon>
        <taxon>Rhabditomorpha</taxon>
        <taxon>Rhabditoidea</taxon>
        <taxon>Rhabditidae</taxon>
        <taxon>Mesorhabditinae</taxon>
        <taxon>Mesorhabditis</taxon>
    </lineage>
</organism>
<dbReference type="InterPro" id="IPR045131">
    <property type="entry name" value="CISD1/2"/>
</dbReference>
<keyword evidence="3" id="KW-0479">Metal-binding</keyword>
<sequence>MTVSLTSRDFLKAGALVAGGVAIGYFIGTTISRRFPRLNYEIKLECDKVVDAIDVKDIERKKNGQLRTFCRCWKSKNWPYCDGAHKAHNKETGDNVGQLRILETSQEVKIS</sequence>
<name>A0AAF3ETY8_9BILA</name>
<keyword evidence="5" id="KW-0411">Iron-sulfur</keyword>
<dbReference type="GO" id="GO:0051537">
    <property type="term" value="F:2 iron, 2 sulfur cluster binding"/>
    <property type="evidence" value="ECO:0007669"/>
    <property type="project" value="UniProtKB-KW"/>
</dbReference>
<keyword evidence="7" id="KW-0812">Transmembrane</keyword>
<dbReference type="PANTHER" id="PTHR13680">
    <property type="entry name" value="CDGSH IRON-SULFUR DOMAIN-CONTAINING PROTEIN 1"/>
    <property type="match status" value="1"/>
</dbReference>
<dbReference type="Proteomes" id="UP000887575">
    <property type="component" value="Unassembled WGS sequence"/>
</dbReference>
<evidence type="ECO:0000256" key="1">
    <source>
        <dbReference type="ARBA" id="ARBA00008624"/>
    </source>
</evidence>
<evidence type="ECO:0000256" key="3">
    <source>
        <dbReference type="ARBA" id="ARBA00022723"/>
    </source>
</evidence>
<accession>A0AAF3ETY8</accession>
<keyword evidence="7" id="KW-1133">Transmembrane helix</keyword>
<dbReference type="AlphaFoldDB" id="A0AAF3ETY8"/>
<protein>
    <submittedName>
        <fullName evidence="10">Iron-binding zinc finger CDGSH type domain-containing protein</fullName>
    </submittedName>
</protein>
<dbReference type="PANTHER" id="PTHR13680:SF5">
    <property type="entry name" value="CDGSH IRON-SULFUR DOMAIN-CONTAINING PROTEIN 1"/>
    <property type="match status" value="1"/>
</dbReference>
<comment type="cofactor">
    <cofactor evidence="6">
        <name>[2Fe-2S] cluster</name>
        <dbReference type="ChEBI" id="CHEBI:190135"/>
    </cofactor>
</comment>
<dbReference type="GO" id="GO:0010506">
    <property type="term" value="P:regulation of autophagy"/>
    <property type="evidence" value="ECO:0007669"/>
    <property type="project" value="InterPro"/>
</dbReference>
<feature type="domain" description="Iron-binding zinc finger CDGSH type" evidence="8">
    <location>
        <begin position="48"/>
        <end position="91"/>
    </location>
</feature>
<evidence type="ECO:0000256" key="6">
    <source>
        <dbReference type="ARBA" id="ARBA00034078"/>
    </source>
</evidence>
<evidence type="ECO:0000313" key="10">
    <source>
        <dbReference type="WBParaSite" id="MBELARI_LOCUS17633"/>
    </source>
</evidence>
<dbReference type="InterPro" id="IPR042216">
    <property type="entry name" value="MitoNEET_CISD"/>
</dbReference>
<dbReference type="SMART" id="SM00704">
    <property type="entry name" value="ZnF_CDGSH"/>
    <property type="match status" value="1"/>
</dbReference>
<dbReference type="GO" id="GO:0005741">
    <property type="term" value="C:mitochondrial outer membrane"/>
    <property type="evidence" value="ECO:0007669"/>
    <property type="project" value="TreeGrafter"/>
</dbReference>
<reference evidence="10" key="1">
    <citation type="submission" date="2024-02" db="UniProtKB">
        <authorList>
            <consortium name="WormBaseParasite"/>
        </authorList>
    </citation>
    <scope>IDENTIFICATION</scope>
</reference>
<dbReference type="Pfam" id="PF09360">
    <property type="entry name" value="zf-CDGSH"/>
    <property type="match status" value="1"/>
</dbReference>
<evidence type="ECO:0000256" key="7">
    <source>
        <dbReference type="SAM" id="Phobius"/>
    </source>
</evidence>
<keyword evidence="4" id="KW-0408">Iron</keyword>
<evidence type="ECO:0000259" key="8">
    <source>
        <dbReference type="SMART" id="SM00704"/>
    </source>
</evidence>
<dbReference type="InterPro" id="IPR018967">
    <property type="entry name" value="FeS-contain_CDGSH-typ"/>
</dbReference>
<evidence type="ECO:0000256" key="5">
    <source>
        <dbReference type="ARBA" id="ARBA00023014"/>
    </source>
</evidence>
<proteinExistence type="inferred from homology"/>
<evidence type="ECO:0000256" key="4">
    <source>
        <dbReference type="ARBA" id="ARBA00023004"/>
    </source>
</evidence>
<keyword evidence="9" id="KW-1185">Reference proteome</keyword>
<dbReference type="Gene3D" id="3.40.5.90">
    <property type="entry name" value="CDGSH iron-sulfur domain, mitoNEET-type"/>
    <property type="match status" value="1"/>
</dbReference>
<evidence type="ECO:0000313" key="9">
    <source>
        <dbReference type="Proteomes" id="UP000887575"/>
    </source>
</evidence>
<keyword evidence="2" id="KW-0001">2Fe-2S</keyword>
<dbReference type="GO" id="GO:0046872">
    <property type="term" value="F:metal ion binding"/>
    <property type="evidence" value="ECO:0007669"/>
    <property type="project" value="UniProtKB-KW"/>
</dbReference>
<feature type="transmembrane region" description="Helical" evidence="7">
    <location>
        <begin position="13"/>
        <end position="31"/>
    </location>
</feature>
<evidence type="ECO:0000256" key="2">
    <source>
        <dbReference type="ARBA" id="ARBA00022714"/>
    </source>
</evidence>
<dbReference type="WBParaSite" id="MBELARI_LOCUS17633">
    <property type="protein sequence ID" value="MBELARI_LOCUS17633"/>
    <property type="gene ID" value="MBELARI_LOCUS17633"/>
</dbReference>